<dbReference type="PANTHER" id="PTHR11092">
    <property type="entry name" value="SUGAR NUCLEOTIDE EPIMERASE RELATED"/>
    <property type="match status" value="1"/>
</dbReference>
<dbReference type="CDD" id="cd05242">
    <property type="entry name" value="SDR_a8"/>
    <property type="match status" value="1"/>
</dbReference>
<reference evidence="4" key="1">
    <citation type="journal article" date="2024" name="IScience">
        <title>Strigolactones Initiate the Formation of Haustorium-like Structures in Castilleja.</title>
        <authorList>
            <person name="Buerger M."/>
            <person name="Peterson D."/>
            <person name="Chory J."/>
        </authorList>
    </citation>
    <scope>NUCLEOTIDE SEQUENCE [LARGE SCALE GENOMIC DNA]</scope>
</reference>
<evidence type="ECO:0000259" key="1">
    <source>
        <dbReference type="Pfam" id="PF01370"/>
    </source>
</evidence>
<feature type="domain" description="DUF1731" evidence="2">
    <location>
        <begin position="296"/>
        <end position="342"/>
    </location>
</feature>
<keyword evidence="4" id="KW-1185">Reference proteome</keyword>
<evidence type="ECO:0000259" key="2">
    <source>
        <dbReference type="Pfam" id="PF08338"/>
    </source>
</evidence>
<dbReference type="Pfam" id="PF01370">
    <property type="entry name" value="Epimerase"/>
    <property type="match status" value="1"/>
</dbReference>
<organism evidence="3 4">
    <name type="scientific">Castilleja foliolosa</name>
    <dbReference type="NCBI Taxonomy" id="1961234"/>
    <lineage>
        <taxon>Eukaryota</taxon>
        <taxon>Viridiplantae</taxon>
        <taxon>Streptophyta</taxon>
        <taxon>Embryophyta</taxon>
        <taxon>Tracheophyta</taxon>
        <taxon>Spermatophyta</taxon>
        <taxon>Magnoliopsida</taxon>
        <taxon>eudicotyledons</taxon>
        <taxon>Gunneridae</taxon>
        <taxon>Pentapetalae</taxon>
        <taxon>asterids</taxon>
        <taxon>lamiids</taxon>
        <taxon>Lamiales</taxon>
        <taxon>Orobanchaceae</taxon>
        <taxon>Pedicularideae</taxon>
        <taxon>Castillejinae</taxon>
        <taxon>Castilleja</taxon>
    </lineage>
</organism>
<sequence>MELCRATSISWTNIYRRGGSRRCELFALVTATTTRRFKRGDEMVVSVTGATGFIGKRLVQRLHADKHRVRVLTRSRSKALSIFPVRDYPEIVIAEEAEWRNCIQGSIAVVNLAGFPISTRWSPEIKKEIKDSRIKVTSKVVDLINGSQDELRPKILISATAVGYYGTSETRVFDEQSLSGNDYLAEVCREWEATALRVNKDVRLALIRFGVVLGKEGGALAKMIPIFMMFAGGPLGSGNQWFSWIHVDDLVSLICEALYNPSYKGVINGTSPNPVRLSEMCDHLGSVLGRPSWLPVPDIALKAVLGEGACVVLEGQKVIPKRAKELGFPFKYHYIKDALRSIMSSNTK</sequence>
<dbReference type="PANTHER" id="PTHR11092:SF0">
    <property type="entry name" value="EPIMERASE FAMILY PROTEIN SDR39U1"/>
    <property type="match status" value="1"/>
</dbReference>
<dbReference type="NCBIfam" id="TIGR01777">
    <property type="entry name" value="yfcH"/>
    <property type="match status" value="1"/>
</dbReference>
<dbReference type="Gene3D" id="3.40.50.720">
    <property type="entry name" value="NAD(P)-binding Rossmann-like Domain"/>
    <property type="match status" value="1"/>
</dbReference>
<name>A0ABD3CK20_9LAMI</name>
<dbReference type="InterPro" id="IPR010099">
    <property type="entry name" value="SDR39U1"/>
</dbReference>
<dbReference type="Proteomes" id="UP001632038">
    <property type="component" value="Unassembled WGS sequence"/>
</dbReference>
<comment type="caution">
    <text evidence="3">The sequence shown here is derived from an EMBL/GenBank/DDBJ whole genome shotgun (WGS) entry which is preliminary data.</text>
</comment>
<dbReference type="InterPro" id="IPR036291">
    <property type="entry name" value="NAD(P)-bd_dom_sf"/>
</dbReference>
<protein>
    <submittedName>
        <fullName evidence="3">Complement component 1 Q subcomponent-binding protein, mitochondrial</fullName>
    </submittedName>
</protein>
<proteinExistence type="predicted"/>
<dbReference type="InterPro" id="IPR013549">
    <property type="entry name" value="DUF1731"/>
</dbReference>
<evidence type="ECO:0000313" key="4">
    <source>
        <dbReference type="Proteomes" id="UP001632038"/>
    </source>
</evidence>
<accession>A0ABD3CK20</accession>
<dbReference type="Pfam" id="PF08338">
    <property type="entry name" value="DUF1731"/>
    <property type="match status" value="1"/>
</dbReference>
<dbReference type="EMBL" id="JAVIJP010000032">
    <property type="protein sequence ID" value="KAL3630268.1"/>
    <property type="molecule type" value="Genomic_DNA"/>
</dbReference>
<evidence type="ECO:0000313" key="3">
    <source>
        <dbReference type="EMBL" id="KAL3630268.1"/>
    </source>
</evidence>
<dbReference type="SUPFAM" id="SSF51735">
    <property type="entry name" value="NAD(P)-binding Rossmann-fold domains"/>
    <property type="match status" value="1"/>
</dbReference>
<dbReference type="AlphaFoldDB" id="A0ABD3CK20"/>
<gene>
    <name evidence="3" type="primary">GC1_2</name>
    <name evidence="3" type="ORF">CASFOL_023252</name>
</gene>
<feature type="domain" description="NAD-dependent epimerase/dehydratase" evidence="1">
    <location>
        <begin position="46"/>
        <end position="262"/>
    </location>
</feature>
<dbReference type="InterPro" id="IPR001509">
    <property type="entry name" value="Epimerase_deHydtase"/>
</dbReference>